<dbReference type="AlphaFoldDB" id="A0A4Z2IG91"/>
<name>A0A4Z2IG91_9TELE</name>
<keyword evidence="2" id="KW-1185">Reference proteome</keyword>
<sequence>MYVAMCSEKIDYAEDKKHIWYCSWACEPAIPSAPTHWEKAGNHILQSLQPLENRLPVDQVGNFAIPGSQPLVRHTPYLDELLGSVLDPAVHREQDNTHKH</sequence>
<dbReference type="EMBL" id="SRLO01000090">
    <property type="protein sequence ID" value="TNN76791.1"/>
    <property type="molecule type" value="Genomic_DNA"/>
</dbReference>
<reference evidence="1 2" key="1">
    <citation type="submission" date="2019-03" db="EMBL/GenBank/DDBJ databases">
        <title>First draft genome of Liparis tanakae, snailfish: a comprehensive survey of snailfish specific genes.</title>
        <authorList>
            <person name="Kim W."/>
            <person name="Song I."/>
            <person name="Jeong J.-H."/>
            <person name="Kim D."/>
            <person name="Kim S."/>
            <person name="Ryu S."/>
            <person name="Song J.Y."/>
            <person name="Lee S.K."/>
        </authorList>
    </citation>
    <scope>NUCLEOTIDE SEQUENCE [LARGE SCALE GENOMIC DNA]</scope>
    <source>
        <tissue evidence="1">Muscle</tissue>
    </source>
</reference>
<accession>A0A4Z2IG91</accession>
<evidence type="ECO:0000313" key="2">
    <source>
        <dbReference type="Proteomes" id="UP000314294"/>
    </source>
</evidence>
<gene>
    <name evidence="1" type="ORF">EYF80_013040</name>
</gene>
<dbReference type="Proteomes" id="UP000314294">
    <property type="component" value="Unassembled WGS sequence"/>
</dbReference>
<organism evidence="1 2">
    <name type="scientific">Liparis tanakae</name>
    <name type="common">Tanaka's snailfish</name>
    <dbReference type="NCBI Taxonomy" id="230148"/>
    <lineage>
        <taxon>Eukaryota</taxon>
        <taxon>Metazoa</taxon>
        <taxon>Chordata</taxon>
        <taxon>Craniata</taxon>
        <taxon>Vertebrata</taxon>
        <taxon>Euteleostomi</taxon>
        <taxon>Actinopterygii</taxon>
        <taxon>Neopterygii</taxon>
        <taxon>Teleostei</taxon>
        <taxon>Neoteleostei</taxon>
        <taxon>Acanthomorphata</taxon>
        <taxon>Eupercaria</taxon>
        <taxon>Perciformes</taxon>
        <taxon>Cottioidei</taxon>
        <taxon>Cottales</taxon>
        <taxon>Liparidae</taxon>
        <taxon>Liparis</taxon>
    </lineage>
</organism>
<proteinExistence type="predicted"/>
<evidence type="ECO:0000313" key="1">
    <source>
        <dbReference type="EMBL" id="TNN76791.1"/>
    </source>
</evidence>
<protein>
    <submittedName>
        <fullName evidence="1">Uncharacterized protein</fullName>
    </submittedName>
</protein>
<comment type="caution">
    <text evidence="1">The sequence shown here is derived from an EMBL/GenBank/DDBJ whole genome shotgun (WGS) entry which is preliminary data.</text>
</comment>